<dbReference type="Gene3D" id="3.40.50.150">
    <property type="entry name" value="Vaccinia Virus protein VP39"/>
    <property type="match status" value="1"/>
</dbReference>
<dbReference type="PANTHER" id="PTHR43861">
    <property type="entry name" value="TRANS-ACONITATE 2-METHYLTRANSFERASE-RELATED"/>
    <property type="match status" value="1"/>
</dbReference>
<keyword evidence="5" id="KW-1185">Reference proteome</keyword>
<dbReference type="InterPro" id="IPR029063">
    <property type="entry name" value="SAM-dependent_MTases_sf"/>
</dbReference>
<feature type="domain" description="Methyltransferase" evidence="3">
    <location>
        <begin position="58"/>
        <end position="155"/>
    </location>
</feature>
<dbReference type="CDD" id="cd02440">
    <property type="entry name" value="AdoMet_MTases"/>
    <property type="match status" value="1"/>
</dbReference>
<evidence type="ECO:0000313" key="4">
    <source>
        <dbReference type="EMBL" id="RNF33918.1"/>
    </source>
</evidence>
<dbReference type="InterPro" id="IPR041698">
    <property type="entry name" value="Methyltransf_25"/>
</dbReference>
<dbReference type="GO" id="GO:0008168">
    <property type="term" value="F:methyltransferase activity"/>
    <property type="evidence" value="ECO:0007669"/>
    <property type="project" value="UniProtKB-KW"/>
</dbReference>
<dbReference type="AlphaFoldDB" id="A0A3R7M8G3"/>
<comment type="caution">
    <text evidence="4">The sequence shown here is derived from an EMBL/GenBank/DDBJ whole genome shotgun (WGS) entry which is preliminary data.</text>
</comment>
<dbReference type="EMBL" id="PXNQ02000008">
    <property type="protein sequence ID" value="RNF33918.1"/>
    <property type="molecule type" value="Genomic_DNA"/>
</dbReference>
<gene>
    <name evidence="4" type="ORF">A7A09_013440</name>
</gene>
<dbReference type="RefSeq" id="WP_106691887.1">
    <property type="nucleotide sequence ID" value="NZ_PXNQ02000008.1"/>
</dbReference>
<dbReference type="Proteomes" id="UP000238137">
    <property type="component" value="Unassembled WGS sequence"/>
</dbReference>
<organism evidence="4 5">
    <name type="scientific">Paracoccus methylarcula</name>
    <dbReference type="NCBI Taxonomy" id="72022"/>
    <lineage>
        <taxon>Bacteria</taxon>
        <taxon>Pseudomonadati</taxon>
        <taxon>Pseudomonadota</taxon>
        <taxon>Alphaproteobacteria</taxon>
        <taxon>Rhodobacterales</taxon>
        <taxon>Paracoccaceae</taxon>
        <taxon>Paracoccus</taxon>
    </lineage>
</organism>
<keyword evidence="1 4" id="KW-0489">Methyltransferase</keyword>
<protein>
    <submittedName>
        <fullName evidence="4">Class I SAM-dependent methyltransferase</fullName>
    </submittedName>
</protein>
<accession>A0A3R7M8G3</accession>
<evidence type="ECO:0000256" key="2">
    <source>
        <dbReference type="ARBA" id="ARBA00022679"/>
    </source>
</evidence>
<proteinExistence type="predicted"/>
<sequence length="290" mass="31072">MTTATKVFDPIAFKQTTRRQWDEAAEAWNRWAPLLDRWLGPSTELMLDRMGLAQGSRVLDIAAGAGGQTLNAARRVGPSGHVLATDLSPGILQHAKANADLAGLGNVETLVLDGEQAGDIKAEPFDGVMSRVGLIYFPDQHKALTGMHAQLRPGGHIGAITYAEADRNGFFSVPVGIIRRRAALPAPLPGQPGPFSLGDPDLLASRLRDAGFTDIDITRVAAPVRLNSARECLQFERESFGALHQMLAGLTAPEQDDIWGEIEEALRAFETGGRFEGPCEMLVATGTKAA</sequence>
<dbReference type="SUPFAM" id="SSF53335">
    <property type="entry name" value="S-adenosyl-L-methionine-dependent methyltransferases"/>
    <property type="match status" value="1"/>
</dbReference>
<evidence type="ECO:0000259" key="3">
    <source>
        <dbReference type="Pfam" id="PF13649"/>
    </source>
</evidence>
<keyword evidence="2" id="KW-0808">Transferase</keyword>
<dbReference type="Pfam" id="PF13649">
    <property type="entry name" value="Methyltransf_25"/>
    <property type="match status" value="1"/>
</dbReference>
<name>A0A3R7M8G3_9RHOB</name>
<dbReference type="OrthoDB" id="9777638at2"/>
<evidence type="ECO:0000256" key="1">
    <source>
        <dbReference type="ARBA" id="ARBA00022603"/>
    </source>
</evidence>
<reference evidence="4" key="1">
    <citation type="submission" date="2018-05" db="EMBL/GenBank/DDBJ databases">
        <title>Reclassification of Methylarcula marina and Methylarcula terricola as Paracoccus methylarcula sp.nov., comb.nov. and Paracoccus terricola comb.nov.</title>
        <authorList>
            <person name="Shmareva M.N."/>
            <person name="Doronina N.V."/>
            <person name="Vasilenko O.V."/>
            <person name="Tarlachkov S.V."/>
            <person name="Trotsenko Y.A."/>
        </authorList>
    </citation>
    <scope>NUCLEOTIDE SEQUENCE [LARGE SCALE GENOMIC DNA]</scope>
    <source>
        <strain evidence="4">VKM B-2159</strain>
    </source>
</reference>
<dbReference type="GO" id="GO:0032259">
    <property type="term" value="P:methylation"/>
    <property type="evidence" value="ECO:0007669"/>
    <property type="project" value="UniProtKB-KW"/>
</dbReference>
<dbReference type="PANTHER" id="PTHR43861:SF1">
    <property type="entry name" value="TRANS-ACONITATE 2-METHYLTRANSFERASE"/>
    <property type="match status" value="1"/>
</dbReference>
<evidence type="ECO:0000313" key="5">
    <source>
        <dbReference type="Proteomes" id="UP000238137"/>
    </source>
</evidence>